<dbReference type="Proteomes" id="UP001627154">
    <property type="component" value="Unassembled WGS sequence"/>
</dbReference>
<name>A0ABD2XAU3_9HYME</name>
<proteinExistence type="predicted"/>
<sequence length="99" mass="11088">MKTRLCERSSDTVINASAARQFDFINAALTSTYIHPPESPQKCIRALLKNSHVAVGRDGENQFLYGSICGRITLLLLTQPRISPFVVKNARRALERQLC</sequence>
<accession>A0ABD2XAU3</accession>
<organism evidence="1 2">
    <name type="scientific">Trichogramma kaykai</name>
    <dbReference type="NCBI Taxonomy" id="54128"/>
    <lineage>
        <taxon>Eukaryota</taxon>
        <taxon>Metazoa</taxon>
        <taxon>Ecdysozoa</taxon>
        <taxon>Arthropoda</taxon>
        <taxon>Hexapoda</taxon>
        <taxon>Insecta</taxon>
        <taxon>Pterygota</taxon>
        <taxon>Neoptera</taxon>
        <taxon>Endopterygota</taxon>
        <taxon>Hymenoptera</taxon>
        <taxon>Apocrita</taxon>
        <taxon>Proctotrupomorpha</taxon>
        <taxon>Chalcidoidea</taxon>
        <taxon>Trichogrammatidae</taxon>
        <taxon>Trichogramma</taxon>
    </lineage>
</organism>
<protein>
    <submittedName>
        <fullName evidence="1">Uncharacterized protein</fullName>
    </submittedName>
</protein>
<evidence type="ECO:0000313" key="1">
    <source>
        <dbReference type="EMBL" id="KAL3402154.1"/>
    </source>
</evidence>
<reference evidence="1 2" key="1">
    <citation type="journal article" date="2024" name="bioRxiv">
        <title>A reference genome for Trichogramma kaykai: A tiny desert-dwelling parasitoid wasp with competing sex-ratio distorters.</title>
        <authorList>
            <person name="Culotta J."/>
            <person name="Lindsey A.R."/>
        </authorList>
    </citation>
    <scope>NUCLEOTIDE SEQUENCE [LARGE SCALE GENOMIC DNA]</scope>
    <source>
        <strain evidence="1 2">KSX58</strain>
    </source>
</reference>
<dbReference type="EMBL" id="JBJJXI010000037">
    <property type="protein sequence ID" value="KAL3402154.1"/>
    <property type="molecule type" value="Genomic_DNA"/>
</dbReference>
<evidence type="ECO:0000313" key="2">
    <source>
        <dbReference type="Proteomes" id="UP001627154"/>
    </source>
</evidence>
<dbReference type="AlphaFoldDB" id="A0ABD2XAU3"/>
<comment type="caution">
    <text evidence="1">The sequence shown here is derived from an EMBL/GenBank/DDBJ whole genome shotgun (WGS) entry which is preliminary data.</text>
</comment>
<keyword evidence="2" id="KW-1185">Reference proteome</keyword>
<gene>
    <name evidence="1" type="ORF">TKK_004705</name>
</gene>